<evidence type="ECO:0000256" key="1">
    <source>
        <dbReference type="SAM" id="Coils"/>
    </source>
</evidence>
<keyword evidence="1" id="KW-0175">Coiled coil</keyword>
<dbReference type="SUPFAM" id="SSF56672">
    <property type="entry name" value="DNA/RNA polymerases"/>
    <property type="match status" value="1"/>
</dbReference>
<dbReference type="Proteomes" id="UP001190700">
    <property type="component" value="Unassembled WGS sequence"/>
</dbReference>
<dbReference type="EMBL" id="LGRX02012929">
    <property type="protein sequence ID" value="KAK3266616.1"/>
    <property type="molecule type" value="Genomic_DNA"/>
</dbReference>
<gene>
    <name evidence="3" type="ORF">CYMTET_24768</name>
</gene>
<comment type="caution">
    <text evidence="3">The sequence shown here is derived from an EMBL/GenBank/DDBJ whole genome shotgun (WGS) entry which is preliminary data.</text>
</comment>
<organism evidence="3 4">
    <name type="scientific">Cymbomonas tetramitiformis</name>
    <dbReference type="NCBI Taxonomy" id="36881"/>
    <lineage>
        <taxon>Eukaryota</taxon>
        <taxon>Viridiplantae</taxon>
        <taxon>Chlorophyta</taxon>
        <taxon>Pyramimonadophyceae</taxon>
        <taxon>Pyramimonadales</taxon>
        <taxon>Pyramimonadaceae</taxon>
        <taxon>Cymbomonas</taxon>
    </lineage>
</organism>
<evidence type="ECO:0000256" key="2">
    <source>
        <dbReference type="SAM" id="MobiDB-lite"/>
    </source>
</evidence>
<reference evidence="3 4" key="1">
    <citation type="journal article" date="2015" name="Genome Biol. Evol.">
        <title>Comparative Genomics of a Bacterivorous Green Alga Reveals Evolutionary Causalities and Consequences of Phago-Mixotrophic Mode of Nutrition.</title>
        <authorList>
            <person name="Burns J.A."/>
            <person name="Paasch A."/>
            <person name="Narechania A."/>
            <person name="Kim E."/>
        </authorList>
    </citation>
    <scope>NUCLEOTIDE SEQUENCE [LARGE SCALE GENOMIC DNA]</scope>
    <source>
        <strain evidence="3 4">PLY_AMNH</strain>
    </source>
</reference>
<protein>
    <submittedName>
        <fullName evidence="3">Uncharacterized protein</fullName>
    </submittedName>
</protein>
<accession>A0AAE0FWM6</accession>
<name>A0AAE0FWM6_9CHLO</name>
<dbReference type="Gene3D" id="3.10.10.10">
    <property type="entry name" value="HIV Type 1 Reverse Transcriptase, subunit A, domain 1"/>
    <property type="match status" value="1"/>
</dbReference>
<evidence type="ECO:0000313" key="4">
    <source>
        <dbReference type="Proteomes" id="UP001190700"/>
    </source>
</evidence>
<feature type="region of interest" description="Disordered" evidence="2">
    <location>
        <begin position="289"/>
        <end position="332"/>
    </location>
</feature>
<dbReference type="AlphaFoldDB" id="A0AAE0FWM6"/>
<proteinExistence type="predicted"/>
<sequence length="413" mass="45998">MIGSTDSQQLGEPEPTPSGVGTPGATVSPPAPSLEVQLLLQQMQHQQEAHDAALKIQQAERKQHDLQSQLLTEQISALRADAAKARSDKEEATAATTLTGDAELEKLRRLPYCPYALVNPFPTRPDTLTDSMPKLFDLYGDKTHAALSKKSNSSMKYEQMVLGPALAYFHDAIVYEEETVDLLQNLPEAEYTPFLAELWNRMLRGHYTKKGVYGMLCNRYTMIGYRAMLEGDNEAHCGADVVRAKLAFMKQKIYAGTEGVVADTVLTKWLAEFDSSKAKNVMTVTAKQAAGAADRAQRSDHRVGGGRGGDRALPPNSLGKGGPPPDFDHGTSLRDLTQQQEWLDIETDRALRSGAWVRERRRRHVLRVFLVPKPGTNSWRLVMDFRWLNEFCVKSKCKMETLKKLLRLASQGD</sequence>
<feature type="compositionally biased region" description="Polar residues" evidence="2">
    <location>
        <begin position="1"/>
        <end position="10"/>
    </location>
</feature>
<dbReference type="InterPro" id="IPR043502">
    <property type="entry name" value="DNA/RNA_pol_sf"/>
</dbReference>
<feature type="coiled-coil region" evidence="1">
    <location>
        <begin position="42"/>
        <end position="95"/>
    </location>
</feature>
<keyword evidence="4" id="KW-1185">Reference proteome</keyword>
<evidence type="ECO:0000313" key="3">
    <source>
        <dbReference type="EMBL" id="KAK3266616.1"/>
    </source>
</evidence>
<feature type="region of interest" description="Disordered" evidence="2">
    <location>
        <begin position="1"/>
        <end position="32"/>
    </location>
</feature>